<reference evidence="13" key="1">
    <citation type="submission" date="2025-08" db="UniProtKB">
        <authorList>
            <consortium name="Ensembl"/>
        </authorList>
    </citation>
    <scope>IDENTIFICATION</scope>
    <source>
        <strain evidence="13">Glennie</strain>
    </source>
</reference>
<evidence type="ECO:0000256" key="4">
    <source>
        <dbReference type="ARBA" id="ARBA00023155"/>
    </source>
</evidence>
<evidence type="ECO:0000256" key="1">
    <source>
        <dbReference type="ARBA" id="ARBA00004123"/>
    </source>
</evidence>
<dbReference type="OMA" id="SFWPGIS"/>
<dbReference type="GO" id="GO:0005634">
    <property type="term" value="C:nucleus"/>
    <property type="evidence" value="ECO:0007669"/>
    <property type="project" value="UniProtKB-SubCell"/>
</dbReference>
<feature type="compositionally biased region" description="Low complexity" evidence="10">
    <location>
        <begin position="112"/>
        <end position="122"/>
    </location>
</feature>
<comment type="similarity">
    <text evidence="9">Belongs to the POU transcription factor family.</text>
</comment>
<keyword evidence="5 9" id="KW-0804">Transcription</keyword>
<feature type="compositionally biased region" description="Low complexity" evidence="10">
    <location>
        <begin position="191"/>
        <end position="203"/>
    </location>
</feature>
<dbReference type="GeneID" id="114807791"/>
<protein>
    <recommendedName>
        <fullName evidence="9">POU domain protein</fullName>
    </recommendedName>
</protein>
<feature type="DNA-binding region" description="Homeobox" evidence="7">
    <location>
        <begin position="309"/>
        <end position="368"/>
    </location>
</feature>
<evidence type="ECO:0000259" key="11">
    <source>
        <dbReference type="PROSITE" id="PS50071"/>
    </source>
</evidence>
<organism evidence="13 14">
    <name type="scientific">Ornithorhynchus anatinus</name>
    <name type="common">Duckbill platypus</name>
    <dbReference type="NCBI Taxonomy" id="9258"/>
    <lineage>
        <taxon>Eukaryota</taxon>
        <taxon>Metazoa</taxon>
        <taxon>Chordata</taxon>
        <taxon>Craniata</taxon>
        <taxon>Vertebrata</taxon>
        <taxon>Euteleostomi</taxon>
        <taxon>Mammalia</taxon>
        <taxon>Monotremata</taxon>
        <taxon>Ornithorhynchidae</taxon>
        <taxon>Ornithorhynchus</taxon>
    </lineage>
</organism>
<comment type="subcellular location">
    <subcellularLocation>
        <location evidence="1 7 8">Nucleus</location>
    </subcellularLocation>
</comment>
<keyword evidence="4 7" id="KW-0371">Homeobox</keyword>
<dbReference type="SUPFAM" id="SSF46689">
    <property type="entry name" value="Homeodomain-like"/>
    <property type="match status" value="1"/>
</dbReference>
<dbReference type="GO" id="GO:0000981">
    <property type="term" value="F:DNA-binding transcription factor activity, RNA polymerase II-specific"/>
    <property type="evidence" value="ECO:0000318"/>
    <property type="project" value="GO_Central"/>
</dbReference>
<sequence>MSLVPAGHDGAVVTPWLLSLPGATWSCGFVRGLGMEQLDGTPPRVGEPGQSSASHPLPAHTQPFAPFPAAEAQGGSSEKQRPAEATPDQPWGPFPGLPVLDHRPPTPRKDSCSSSSSSSPGSQEKDLKEARPSGLPSDPYYVPPWTGSFWPPPAPGPPLPSQTLLGSGVFLGGPATSPCILFPAPEGLSSLGSSGSSSGAASEEGGHSSDSGEEDVPPTSEDLELFAKELRHKRITLGLTQADVGMALGTLYGRVFSQTTICRFEALQLSFKNMCKLKPILHRWLNKAESADHPQETCTVERVLVPARKRKRRTSIQSSIKVSLESLFCRCGKPSPQQICDIAQDLQLDKDVVRVWFCNRRQKGKRLLLPISAEGNRPQLEGALGAPLVLAGATSSQGYDTPLPAPPALYLPAFHKNESFPPALALASAPILPMGHGDHGIC</sequence>
<dbReference type="KEGG" id="oaa:114807791"/>
<proteinExistence type="inferred from homology"/>
<dbReference type="SUPFAM" id="SSF47413">
    <property type="entry name" value="lambda repressor-like DNA-binding domains"/>
    <property type="match status" value="1"/>
</dbReference>
<dbReference type="InterPro" id="IPR001356">
    <property type="entry name" value="HD"/>
</dbReference>
<feature type="domain" description="Homeobox" evidence="11">
    <location>
        <begin position="307"/>
        <end position="367"/>
    </location>
</feature>
<dbReference type="GO" id="GO:0000978">
    <property type="term" value="F:RNA polymerase II cis-regulatory region sequence-specific DNA binding"/>
    <property type="evidence" value="ECO:0000318"/>
    <property type="project" value="GO_Central"/>
</dbReference>
<feature type="region of interest" description="Disordered" evidence="10">
    <location>
        <begin position="38"/>
        <end position="139"/>
    </location>
</feature>
<evidence type="ECO:0000256" key="3">
    <source>
        <dbReference type="ARBA" id="ARBA00023125"/>
    </source>
</evidence>
<dbReference type="FunFam" id="1.10.260.40:FF:000001">
    <property type="entry name" value="POU domain protein"/>
    <property type="match status" value="1"/>
</dbReference>
<evidence type="ECO:0000259" key="12">
    <source>
        <dbReference type="PROSITE" id="PS51179"/>
    </source>
</evidence>
<dbReference type="PANTHER" id="PTHR11636">
    <property type="entry name" value="POU DOMAIN"/>
    <property type="match status" value="1"/>
</dbReference>
<dbReference type="InParanoid" id="A0A6I8NDK6"/>
<evidence type="ECO:0000256" key="9">
    <source>
        <dbReference type="RuleBase" id="RU361194"/>
    </source>
</evidence>
<dbReference type="Bgee" id="ENSOANG00000045539">
    <property type="expression patterns" value="Expressed in ovary and 3 other cell types or tissues"/>
</dbReference>
<dbReference type="InterPro" id="IPR010982">
    <property type="entry name" value="Lambda_DNA-bd_dom_sf"/>
</dbReference>
<keyword evidence="6 7" id="KW-0539">Nucleus</keyword>
<evidence type="ECO:0000256" key="5">
    <source>
        <dbReference type="ARBA" id="ARBA00023163"/>
    </source>
</evidence>
<dbReference type="RefSeq" id="XP_028910026.1">
    <property type="nucleotide sequence ID" value="XM_029054193.1"/>
</dbReference>
<evidence type="ECO:0000256" key="10">
    <source>
        <dbReference type="SAM" id="MobiDB-lite"/>
    </source>
</evidence>
<dbReference type="Proteomes" id="UP000002279">
    <property type="component" value="Unplaced"/>
</dbReference>
<dbReference type="Gene3D" id="1.10.260.40">
    <property type="entry name" value="lambda repressor-like DNA-binding domains"/>
    <property type="match status" value="1"/>
</dbReference>
<feature type="domain" description="POU-specific" evidence="12">
    <location>
        <begin position="215"/>
        <end position="289"/>
    </location>
</feature>
<dbReference type="OrthoDB" id="6358449at2759"/>
<dbReference type="Pfam" id="PF00046">
    <property type="entry name" value="Homeodomain"/>
    <property type="match status" value="1"/>
</dbReference>
<dbReference type="InterPro" id="IPR050255">
    <property type="entry name" value="POU_domain_TF"/>
</dbReference>
<keyword evidence="2" id="KW-0805">Transcription regulation</keyword>
<dbReference type="GO" id="GO:0006357">
    <property type="term" value="P:regulation of transcription by RNA polymerase II"/>
    <property type="evidence" value="ECO:0000318"/>
    <property type="project" value="GO_Central"/>
</dbReference>
<evidence type="ECO:0000256" key="7">
    <source>
        <dbReference type="PROSITE-ProRule" id="PRU00108"/>
    </source>
</evidence>
<gene>
    <name evidence="13" type="primary">LOC114807791</name>
</gene>
<evidence type="ECO:0000313" key="13">
    <source>
        <dbReference type="Ensembl" id="ENSOANP00000038856.1"/>
    </source>
</evidence>
<dbReference type="Gene3D" id="1.10.10.60">
    <property type="entry name" value="Homeodomain-like"/>
    <property type="match status" value="1"/>
</dbReference>
<dbReference type="AlphaFoldDB" id="A0A6I8NDK6"/>
<name>A0A6I8NDK6_ORNAN</name>
<feature type="region of interest" description="Disordered" evidence="10">
    <location>
        <begin position="191"/>
        <end position="219"/>
    </location>
</feature>
<accession>A0A6I8NDK6</accession>
<evidence type="ECO:0000256" key="8">
    <source>
        <dbReference type="RuleBase" id="RU000682"/>
    </source>
</evidence>
<dbReference type="PANTHER" id="PTHR11636:SF125">
    <property type="entry name" value="POU DOMAIN, CLASS 3, TRANSCRIPTION FACTOR 3"/>
    <property type="match status" value="1"/>
</dbReference>
<evidence type="ECO:0000313" key="14">
    <source>
        <dbReference type="Proteomes" id="UP000002279"/>
    </source>
</evidence>
<keyword evidence="3 7" id="KW-0238">DNA-binding</keyword>
<dbReference type="SMART" id="SM00352">
    <property type="entry name" value="POU"/>
    <property type="match status" value="1"/>
</dbReference>
<dbReference type="PROSITE" id="PS00027">
    <property type="entry name" value="HOMEOBOX_1"/>
    <property type="match status" value="1"/>
</dbReference>
<dbReference type="InterPro" id="IPR017970">
    <property type="entry name" value="Homeobox_CS"/>
</dbReference>
<dbReference type="GeneTree" id="ENSGT00940000162208"/>
<dbReference type="PROSITE" id="PS00465">
    <property type="entry name" value="POU_2"/>
    <property type="match status" value="1"/>
</dbReference>
<dbReference type="Ensembl" id="ENSOANT00000060954.1">
    <property type="protein sequence ID" value="ENSOANP00000038856.1"/>
    <property type="gene ID" value="ENSOANG00000045539.1"/>
</dbReference>
<keyword evidence="14" id="KW-1185">Reference proteome</keyword>
<dbReference type="CDD" id="cd00086">
    <property type="entry name" value="homeodomain"/>
    <property type="match status" value="1"/>
</dbReference>
<evidence type="ECO:0000256" key="2">
    <source>
        <dbReference type="ARBA" id="ARBA00023015"/>
    </source>
</evidence>
<dbReference type="SMART" id="SM00389">
    <property type="entry name" value="HOX"/>
    <property type="match status" value="1"/>
</dbReference>
<evidence type="ECO:0000256" key="6">
    <source>
        <dbReference type="ARBA" id="ARBA00023242"/>
    </source>
</evidence>
<feature type="compositionally biased region" description="Basic and acidic residues" evidence="10">
    <location>
        <begin position="100"/>
        <end position="111"/>
    </location>
</feature>
<dbReference type="Pfam" id="PF00157">
    <property type="entry name" value="Pou"/>
    <property type="match status" value="1"/>
</dbReference>
<dbReference type="InterPro" id="IPR000327">
    <property type="entry name" value="POU_dom"/>
</dbReference>
<reference evidence="13" key="2">
    <citation type="submission" date="2025-09" db="UniProtKB">
        <authorList>
            <consortium name="Ensembl"/>
        </authorList>
    </citation>
    <scope>IDENTIFICATION</scope>
    <source>
        <strain evidence="13">Glennie</strain>
    </source>
</reference>
<dbReference type="InterPro" id="IPR009057">
    <property type="entry name" value="Homeodomain-like_sf"/>
</dbReference>
<dbReference type="PROSITE" id="PS00035">
    <property type="entry name" value="POU_1"/>
    <property type="match status" value="1"/>
</dbReference>
<dbReference type="InterPro" id="IPR013847">
    <property type="entry name" value="POU"/>
</dbReference>
<dbReference type="PRINTS" id="PR00028">
    <property type="entry name" value="POUDOMAIN"/>
</dbReference>
<dbReference type="PROSITE" id="PS51179">
    <property type="entry name" value="POU_3"/>
    <property type="match status" value="1"/>
</dbReference>
<dbReference type="PROSITE" id="PS50071">
    <property type="entry name" value="HOMEOBOX_2"/>
    <property type="match status" value="1"/>
</dbReference>